<sequence>MLVTGTQGEGAICSGVPDRAKVHECEPLMTIWTIRVRVAFVAVGTRSHSRRVWEAAQELWTGTRLRSRVGRENTTRHGAHAAQRF</sequence>
<proteinExistence type="predicted"/>
<comment type="caution">
    <text evidence="1">The sequence shown here is derived from an EMBL/GenBank/DDBJ whole genome shotgun (WGS) entry which is preliminary data.</text>
</comment>
<reference evidence="1 2" key="1">
    <citation type="journal article" date="2014" name="Agronomy (Basel)">
        <title>A Draft Genome Sequence for Ensete ventricosum, the Drought-Tolerant Tree Against Hunger.</title>
        <authorList>
            <person name="Harrison J."/>
            <person name="Moore K.A."/>
            <person name="Paszkiewicz K."/>
            <person name="Jones T."/>
            <person name="Grant M."/>
            <person name="Ambacheew D."/>
            <person name="Muzemil S."/>
            <person name="Studholme D.J."/>
        </authorList>
    </citation>
    <scope>NUCLEOTIDE SEQUENCE [LARGE SCALE GENOMIC DNA]</scope>
</reference>
<evidence type="ECO:0000313" key="2">
    <source>
        <dbReference type="Proteomes" id="UP000287651"/>
    </source>
</evidence>
<evidence type="ECO:0000313" key="1">
    <source>
        <dbReference type="EMBL" id="RRT57794.1"/>
    </source>
</evidence>
<gene>
    <name evidence="1" type="ORF">B296_00036838</name>
</gene>
<name>A0A426Z1E5_ENSVE</name>
<organism evidence="1 2">
    <name type="scientific">Ensete ventricosum</name>
    <name type="common">Abyssinian banana</name>
    <name type="synonym">Musa ensete</name>
    <dbReference type="NCBI Taxonomy" id="4639"/>
    <lineage>
        <taxon>Eukaryota</taxon>
        <taxon>Viridiplantae</taxon>
        <taxon>Streptophyta</taxon>
        <taxon>Embryophyta</taxon>
        <taxon>Tracheophyta</taxon>
        <taxon>Spermatophyta</taxon>
        <taxon>Magnoliopsida</taxon>
        <taxon>Liliopsida</taxon>
        <taxon>Zingiberales</taxon>
        <taxon>Musaceae</taxon>
        <taxon>Ensete</taxon>
    </lineage>
</organism>
<dbReference type="EMBL" id="AMZH03009001">
    <property type="protein sequence ID" value="RRT57794.1"/>
    <property type="molecule type" value="Genomic_DNA"/>
</dbReference>
<protein>
    <submittedName>
        <fullName evidence="1">Uncharacterized protein</fullName>
    </submittedName>
</protein>
<dbReference type="Proteomes" id="UP000287651">
    <property type="component" value="Unassembled WGS sequence"/>
</dbReference>
<accession>A0A426Z1E5</accession>
<dbReference type="AlphaFoldDB" id="A0A426Z1E5"/>